<dbReference type="RefSeq" id="WP_008945606.1">
    <property type="nucleotide sequence ID" value="NZ_AMRL01000024.1"/>
</dbReference>
<proteinExistence type="predicted"/>
<dbReference type="STRING" id="1207063.P24_15014"/>
<dbReference type="EMBL" id="AMRL01000024">
    <property type="protein sequence ID" value="EKE70864.1"/>
    <property type="molecule type" value="Genomic_DNA"/>
</dbReference>
<dbReference type="eggNOG" id="COG4422">
    <property type="taxonomic scope" value="Bacteria"/>
</dbReference>
<sequence>MGANTGIEWTDATVNFWWGCTKVGPGCDICYAEKVAERFGGPLWGTGKPRRKIKSAVALMHRLDNNYSWWAADHQIAGHHATHSRRVFVQSMSDLFDLEAPLPWFEEAWRTIHACDRIYIRSVPKRLAAIEKRLAEVGRGWPAHAGLIVSITSQAEADRDIPRLLHLLERHNIPWIGISAEPLLGPITLPPEFLALGKRAWVIAGGESGTEARPMHPDWLRSLRDQCAAAGVPFFFKQWGEWIGGGPGRIEWGGFRDLYAWGAGAYSGRVGKKRAGRLLDGREWNGLPQFQPEREAAHA</sequence>
<dbReference type="AlphaFoldDB" id="K2JJX9"/>
<organism evidence="1 2">
    <name type="scientific">Oceanibaculum indicum P24</name>
    <dbReference type="NCBI Taxonomy" id="1207063"/>
    <lineage>
        <taxon>Bacteria</taxon>
        <taxon>Pseudomonadati</taxon>
        <taxon>Pseudomonadota</taxon>
        <taxon>Alphaproteobacteria</taxon>
        <taxon>Rhodospirillales</taxon>
        <taxon>Oceanibaculaceae</taxon>
        <taxon>Oceanibaculum</taxon>
    </lineage>
</organism>
<dbReference type="PATRIC" id="fig|1207063.3.peg.3024"/>
<reference evidence="1 2" key="1">
    <citation type="journal article" date="2012" name="J. Bacteriol.">
        <title>Genome Sequence of Oceanibaculum indicum Type Strain P24.</title>
        <authorList>
            <person name="Lai Q."/>
            <person name="Shao Z."/>
        </authorList>
    </citation>
    <scope>NUCLEOTIDE SEQUENCE [LARGE SCALE GENOMIC DNA]</scope>
    <source>
        <strain evidence="1 2">P24</strain>
    </source>
</reference>
<evidence type="ECO:0000313" key="1">
    <source>
        <dbReference type="EMBL" id="EKE70864.1"/>
    </source>
</evidence>
<evidence type="ECO:0000313" key="2">
    <source>
        <dbReference type="Proteomes" id="UP000006746"/>
    </source>
</evidence>
<name>K2JJX9_9PROT</name>
<dbReference type="Pfam" id="PF07505">
    <property type="entry name" value="DUF5131"/>
    <property type="match status" value="1"/>
</dbReference>
<gene>
    <name evidence="1" type="ORF">P24_15014</name>
</gene>
<keyword evidence="2" id="KW-1185">Reference proteome</keyword>
<protein>
    <submittedName>
        <fullName evidence="1">Gp37Gp68 family protein</fullName>
    </submittedName>
</protein>
<comment type="caution">
    <text evidence="1">The sequence shown here is derived from an EMBL/GenBank/DDBJ whole genome shotgun (WGS) entry which is preliminary data.</text>
</comment>
<accession>K2JJX9</accession>
<dbReference type="InterPro" id="IPR011101">
    <property type="entry name" value="DUF5131"/>
</dbReference>
<dbReference type="Proteomes" id="UP000006746">
    <property type="component" value="Unassembled WGS sequence"/>
</dbReference>